<feature type="active site" evidence="4">
    <location>
        <position position="93"/>
    </location>
</feature>
<dbReference type="GO" id="GO:0045490">
    <property type="term" value="P:pectin catabolic process"/>
    <property type="evidence" value="ECO:0007669"/>
    <property type="project" value="UniProtKB-UniRule"/>
</dbReference>
<evidence type="ECO:0000313" key="7">
    <source>
        <dbReference type="EMBL" id="KAF8407017.1"/>
    </source>
</evidence>
<dbReference type="InterPro" id="IPR007493">
    <property type="entry name" value="DUF538"/>
</dbReference>
<sequence>MWMKPAKDATIVMGRLNVVAGTPTFKSATFAALGKGFIARDMGFANTAGPSKLHSTFEQSFFYRCRFDAFQDTLYEHSNRQFYRECNIYGTIDFIFGNAAVVLQNCNILPNVPMLAHDELKNKGFPIGLLPENVLDYSLNQTSGEFSVNLGDSCKTTLPPDNYLATYSKKITGNLVEGRIAELDGIRVRAFFQWWSISGIRLSGENLVFEVGMVSAKYPSKNFNETPACEGHRSSS</sequence>
<reference evidence="7 8" key="1">
    <citation type="submission" date="2020-04" db="EMBL/GenBank/DDBJ databases">
        <title>Plant Genome Project.</title>
        <authorList>
            <person name="Zhang R.-G."/>
        </authorList>
    </citation>
    <scope>NUCLEOTIDE SEQUENCE [LARGE SCALE GENOMIC DNA]</scope>
    <source>
        <strain evidence="7">YNK0</strain>
        <tissue evidence="7">Leaf</tissue>
    </source>
</reference>
<dbReference type="Proteomes" id="UP000655225">
    <property type="component" value="Unassembled WGS sequence"/>
</dbReference>
<feature type="domain" description="Pectinesterase catalytic" evidence="6">
    <location>
        <begin position="7"/>
        <end position="115"/>
    </location>
</feature>
<dbReference type="GO" id="GO:0030599">
    <property type="term" value="F:pectinesterase activity"/>
    <property type="evidence" value="ECO:0007669"/>
    <property type="project" value="UniProtKB-UniRule"/>
</dbReference>
<evidence type="ECO:0000313" key="8">
    <source>
        <dbReference type="Proteomes" id="UP000655225"/>
    </source>
</evidence>
<dbReference type="PANTHER" id="PTHR31707">
    <property type="entry name" value="PECTINESTERASE"/>
    <property type="match status" value="1"/>
</dbReference>
<dbReference type="OrthoDB" id="744548at2759"/>
<accession>A0A834ZRB5</accession>
<dbReference type="EC" id="3.1.1.11" evidence="5"/>
<evidence type="ECO:0000256" key="3">
    <source>
        <dbReference type="ARBA" id="ARBA00023085"/>
    </source>
</evidence>
<dbReference type="GO" id="GO:0042545">
    <property type="term" value="P:cell wall modification"/>
    <property type="evidence" value="ECO:0007669"/>
    <property type="project" value="UniProtKB-UniRule"/>
</dbReference>
<evidence type="ECO:0000256" key="1">
    <source>
        <dbReference type="ARBA" id="ARBA00005184"/>
    </source>
</evidence>
<dbReference type="SUPFAM" id="SSF51126">
    <property type="entry name" value="Pectin lyase-like"/>
    <property type="match status" value="1"/>
</dbReference>
<dbReference type="InterPro" id="IPR011050">
    <property type="entry name" value="Pectin_lyase_fold/virulence"/>
</dbReference>
<gene>
    <name evidence="7" type="ORF">HHK36_006139</name>
</gene>
<dbReference type="EMBL" id="JABCRI010000004">
    <property type="protein sequence ID" value="KAF8407017.1"/>
    <property type="molecule type" value="Genomic_DNA"/>
</dbReference>
<organism evidence="7 8">
    <name type="scientific">Tetracentron sinense</name>
    <name type="common">Spur-leaf</name>
    <dbReference type="NCBI Taxonomy" id="13715"/>
    <lineage>
        <taxon>Eukaryota</taxon>
        <taxon>Viridiplantae</taxon>
        <taxon>Streptophyta</taxon>
        <taxon>Embryophyta</taxon>
        <taxon>Tracheophyta</taxon>
        <taxon>Spermatophyta</taxon>
        <taxon>Magnoliopsida</taxon>
        <taxon>Trochodendrales</taxon>
        <taxon>Trochodendraceae</taxon>
        <taxon>Tetracentron</taxon>
    </lineage>
</organism>
<evidence type="ECO:0000256" key="5">
    <source>
        <dbReference type="RuleBase" id="RU000589"/>
    </source>
</evidence>
<dbReference type="InterPro" id="IPR000070">
    <property type="entry name" value="Pectinesterase_cat"/>
</dbReference>
<evidence type="ECO:0000259" key="6">
    <source>
        <dbReference type="Pfam" id="PF01095"/>
    </source>
</evidence>
<dbReference type="PROSITE" id="PS00503">
    <property type="entry name" value="PECTINESTERASE_2"/>
    <property type="match status" value="1"/>
</dbReference>
<dbReference type="Gene3D" id="2.160.20.10">
    <property type="entry name" value="Single-stranded right-handed beta-helix, Pectin lyase-like"/>
    <property type="match status" value="1"/>
</dbReference>
<dbReference type="Pfam" id="PF04398">
    <property type="entry name" value="DUF538"/>
    <property type="match status" value="1"/>
</dbReference>
<dbReference type="UniPathway" id="UPA00545">
    <property type="reaction ID" value="UER00823"/>
</dbReference>
<comment type="pathway">
    <text evidence="1 5">Glycan metabolism; pectin degradation; 2-dehydro-3-deoxy-D-gluconate from pectin: step 1/5.</text>
</comment>
<evidence type="ECO:0000256" key="4">
    <source>
        <dbReference type="PROSITE-ProRule" id="PRU10040"/>
    </source>
</evidence>
<comment type="catalytic activity">
    <reaction evidence="5">
        <text>[(1-&gt;4)-alpha-D-galacturonosyl methyl ester](n) + n H2O = [(1-&gt;4)-alpha-D-galacturonosyl](n) + n methanol + n H(+)</text>
        <dbReference type="Rhea" id="RHEA:22380"/>
        <dbReference type="Rhea" id="RHEA-COMP:14570"/>
        <dbReference type="Rhea" id="RHEA-COMP:14573"/>
        <dbReference type="ChEBI" id="CHEBI:15377"/>
        <dbReference type="ChEBI" id="CHEBI:15378"/>
        <dbReference type="ChEBI" id="CHEBI:17790"/>
        <dbReference type="ChEBI" id="CHEBI:140522"/>
        <dbReference type="ChEBI" id="CHEBI:140523"/>
        <dbReference type="EC" id="3.1.1.11"/>
    </reaction>
</comment>
<dbReference type="Pfam" id="PF01095">
    <property type="entry name" value="Pectinesterase"/>
    <property type="match status" value="1"/>
</dbReference>
<dbReference type="AlphaFoldDB" id="A0A834ZRB5"/>
<name>A0A834ZRB5_TETSI</name>
<evidence type="ECO:0000256" key="2">
    <source>
        <dbReference type="ARBA" id="ARBA00022801"/>
    </source>
</evidence>
<keyword evidence="3 5" id="KW-0063">Aspartyl esterase</keyword>
<dbReference type="InterPro" id="IPR036758">
    <property type="entry name" value="At5g01610-like"/>
</dbReference>
<dbReference type="SUPFAM" id="SSF141562">
    <property type="entry name" value="At5g01610-like"/>
    <property type="match status" value="1"/>
</dbReference>
<proteinExistence type="predicted"/>
<dbReference type="InterPro" id="IPR033131">
    <property type="entry name" value="Pectinesterase_Asp_AS"/>
</dbReference>
<keyword evidence="8" id="KW-1185">Reference proteome</keyword>
<dbReference type="InterPro" id="IPR012334">
    <property type="entry name" value="Pectin_lyas_fold"/>
</dbReference>
<keyword evidence="2 5" id="KW-0378">Hydrolase</keyword>
<comment type="caution">
    <text evidence="7">The sequence shown here is derived from an EMBL/GenBank/DDBJ whole genome shotgun (WGS) entry which is preliminary data.</text>
</comment>
<protein>
    <recommendedName>
        <fullName evidence="5">Pectinesterase</fullName>
        <ecNumber evidence="5">3.1.1.11</ecNumber>
    </recommendedName>
</protein>